<protein>
    <recommendedName>
        <fullName evidence="4">DUF2938 domain-containing protein</fullName>
    </recommendedName>
</protein>
<keyword evidence="1" id="KW-0472">Membrane</keyword>
<dbReference type="InterPro" id="IPR021329">
    <property type="entry name" value="DUF2938"/>
</dbReference>
<keyword evidence="3" id="KW-1185">Reference proteome</keyword>
<feature type="transmembrane region" description="Helical" evidence="1">
    <location>
        <begin position="101"/>
        <end position="119"/>
    </location>
</feature>
<evidence type="ECO:0000313" key="2">
    <source>
        <dbReference type="EMBL" id="MBE0346659.1"/>
    </source>
</evidence>
<sequence>MEKLEILLLASVIGIGATIVMDIYGALLMRIFAIARLDYALLGRWVGHFLKGKVSHNGIARSAPIARETILGWLVHYVTGVVFVFLFLVYQGKAWVYNPDLWSVLAFGALTTVFPYFIMQPCFGMGIAASKLPNPQKARVKTLATHLVFGAGMYFSTIALTSF</sequence>
<reference evidence="2 3" key="1">
    <citation type="submission" date="2015-06" db="EMBL/GenBank/DDBJ databases">
        <title>Genome sequence of Pseudoalteromonas peptidolytica.</title>
        <authorList>
            <person name="Xie B.-B."/>
            <person name="Rong J.-C."/>
            <person name="Qin Q.-L."/>
            <person name="Zhang Y.-Z."/>
        </authorList>
    </citation>
    <scope>NUCLEOTIDE SEQUENCE [LARGE SCALE GENOMIC DNA]</scope>
    <source>
        <strain evidence="2 3">F12-50-A1</strain>
    </source>
</reference>
<comment type="caution">
    <text evidence="2">The sequence shown here is derived from an EMBL/GenBank/DDBJ whole genome shotgun (WGS) entry which is preliminary data.</text>
</comment>
<feature type="transmembrane region" description="Helical" evidence="1">
    <location>
        <begin position="140"/>
        <end position="160"/>
    </location>
</feature>
<name>A0A8I0MVJ3_9GAMM</name>
<keyword evidence="1" id="KW-1133">Transmembrane helix</keyword>
<gene>
    <name evidence="2" type="ORF">PPEP_a2751</name>
</gene>
<dbReference type="Proteomes" id="UP000660708">
    <property type="component" value="Unassembled WGS sequence"/>
</dbReference>
<dbReference type="AlphaFoldDB" id="A0A8I0MVJ3"/>
<feature type="transmembrane region" description="Helical" evidence="1">
    <location>
        <begin position="6"/>
        <end position="27"/>
    </location>
</feature>
<keyword evidence="1" id="KW-0812">Transmembrane</keyword>
<accession>A0A8I0MVJ3</accession>
<evidence type="ECO:0008006" key="4">
    <source>
        <dbReference type="Google" id="ProtNLM"/>
    </source>
</evidence>
<organism evidence="2 3">
    <name type="scientific">Pseudoalteromonas peptidolytica F12-50-A1</name>
    <dbReference type="NCBI Taxonomy" id="1315280"/>
    <lineage>
        <taxon>Bacteria</taxon>
        <taxon>Pseudomonadati</taxon>
        <taxon>Pseudomonadota</taxon>
        <taxon>Gammaproteobacteria</taxon>
        <taxon>Alteromonadales</taxon>
        <taxon>Pseudoalteromonadaceae</taxon>
        <taxon>Pseudoalteromonas</taxon>
    </lineage>
</organism>
<evidence type="ECO:0000256" key="1">
    <source>
        <dbReference type="SAM" id="Phobius"/>
    </source>
</evidence>
<dbReference type="Pfam" id="PF11158">
    <property type="entry name" value="DUF2938"/>
    <property type="match status" value="1"/>
</dbReference>
<dbReference type="EMBL" id="AQHF01000024">
    <property type="protein sequence ID" value="MBE0346659.1"/>
    <property type="molecule type" value="Genomic_DNA"/>
</dbReference>
<evidence type="ECO:0000313" key="3">
    <source>
        <dbReference type="Proteomes" id="UP000660708"/>
    </source>
</evidence>
<proteinExistence type="predicted"/>
<dbReference type="RefSeq" id="WP_128729712.1">
    <property type="nucleotide sequence ID" value="NZ_AQHF01000024.1"/>
</dbReference>
<feature type="transmembrane region" description="Helical" evidence="1">
    <location>
        <begin position="70"/>
        <end position="89"/>
    </location>
</feature>